<gene>
    <name evidence="1" type="ORF">Cboi01_000634500</name>
</gene>
<organism evidence="1 2">
    <name type="scientific">Candida boidinii</name>
    <name type="common">Yeast</name>
    <dbReference type="NCBI Taxonomy" id="5477"/>
    <lineage>
        <taxon>Eukaryota</taxon>
        <taxon>Fungi</taxon>
        <taxon>Dikarya</taxon>
        <taxon>Ascomycota</taxon>
        <taxon>Saccharomycotina</taxon>
        <taxon>Pichiomycetes</taxon>
        <taxon>Pichiales</taxon>
        <taxon>Pichiaceae</taxon>
        <taxon>Ogataea</taxon>
        <taxon>Ogataea/Candida clade</taxon>
    </lineage>
</organism>
<dbReference type="EMBL" id="BSXV01006288">
    <property type="protein sequence ID" value="GMF03603.1"/>
    <property type="molecule type" value="Genomic_DNA"/>
</dbReference>
<reference evidence="1" key="1">
    <citation type="submission" date="2023-04" db="EMBL/GenBank/DDBJ databases">
        <title>Candida boidinii NBRC 1967.</title>
        <authorList>
            <person name="Ichikawa N."/>
            <person name="Sato H."/>
            <person name="Tonouchi N."/>
        </authorList>
    </citation>
    <scope>NUCLEOTIDE SEQUENCE</scope>
    <source>
        <strain evidence="1">NBRC 1967</strain>
    </source>
</reference>
<accession>A0ACB5U819</accession>
<keyword evidence="2" id="KW-1185">Reference proteome</keyword>
<proteinExistence type="predicted"/>
<evidence type="ECO:0000313" key="2">
    <source>
        <dbReference type="Proteomes" id="UP001165101"/>
    </source>
</evidence>
<protein>
    <submittedName>
        <fullName evidence="1">Unnamed protein product</fullName>
    </submittedName>
</protein>
<name>A0ACB5U819_CANBO</name>
<comment type="caution">
    <text evidence="1">The sequence shown here is derived from an EMBL/GenBank/DDBJ whole genome shotgun (WGS) entry which is preliminary data.</text>
</comment>
<evidence type="ECO:0000313" key="1">
    <source>
        <dbReference type="EMBL" id="GMF03603.1"/>
    </source>
</evidence>
<dbReference type="Proteomes" id="UP001165101">
    <property type="component" value="Unassembled WGS sequence"/>
</dbReference>
<sequence>MPKSTSLNNFNDSLCLSSELRSRLLTTSLIYVRFLVSFANSQSDPLNEMIELYIWSINKFDISLESLTIENKIMKISSTTLYDNDLLLLLLLLLEFFFKNAMKHHNGVINGSNNLTKKSEDEQFLMRDKQALKELFKSTAVVKTNDESFSLML</sequence>